<dbReference type="NCBIfam" id="TIGR00179">
    <property type="entry name" value="murB"/>
    <property type="match status" value="1"/>
</dbReference>
<dbReference type="PANTHER" id="PTHR21071:SF4">
    <property type="entry name" value="UDP-N-ACETYLENOLPYRUVOYLGLUCOSAMINE REDUCTASE"/>
    <property type="match status" value="1"/>
</dbReference>
<keyword evidence="9 16" id="KW-0521">NADP</keyword>
<organism evidence="18 19">
    <name type="scientific">Candidatus Roizmanbacteria bacterium CG_4_10_14_0_8_um_filter_39_9</name>
    <dbReference type="NCBI Taxonomy" id="1974829"/>
    <lineage>
        <taxon>Bacteria</taxon>
        <taxon>Candidatus Roizmaniibacteriota</taxon>
    </lineage>
</organism>
<accession>A0A2M7QBI4</accession>
<dbReference type="Gene3D" id="3.30.465.10">
    <property type="match status" value="1"/>
</dbReference>
<comment type="caution">
    <text evidence="16">Lacks conserved residue(s) required for the propagation of feature annotation.</text>
</comment>
<keyword evidence="13 16" id="KW-0131">Cell cycle</keyword>
<dbReference type="Gene3D" id="3.90.78.10">
    <property type="entry name" value="UDP-N-acetylenolpyruvoylglucosamine reductase, C-terminal domain"/>
    <property type="match status" value="1"/>
</dbReference>
<dbReference type="InterPro" id="IPR016169">
    <property type="entry name" value="FAD-bd_PCMH_sub2"/>
</dbReference>
<keyword evidence="11 16" id="KW-0573">Peptidoglycan synthesis</keyword>
<protein>
    <recommendedName>
        <fullName evidence="16">UDP-N-acetylenolpyruvoylglucosamine reductase</fullName>
        <ecNumber evidence="16">1.3.1.98</ecNumber>
    </recommendedName>
    <alternativeName>
        <fullName evidence="16">UDP-N-acetylmuramate dehydrogenase</fullName>
    </alternativeName>
</protein>
<sequence>MDVYSILTKELGVGKIKHEKDLFTSLTLRTHTIAEFYFEARSKVELINSISVCLANEISFTLIGGGSNIVFKSSRVMGLTIKNCYEKIQVMQEDEDTVDLLVSSGYIVSRLISSTVEKGWAGFEYHKGLPGTVGGAIFMNSKWMKPESYFGDCLIRADIIDLKGMVRTVARSYFKFAYDFSILQKTGERFIEGVFKMKKEDPEKLQRRADDALAYRKLTQPFGVATAGCFFRNISEDDKRRLHLKTTSSGYLIDQCGLKKYRIGDFEVSPIHANFIVNVGKHVSRSEDLIELVTYIKLKVKEKYHIDLIEEVAIT</sequence>
<dbReference type="EC" id="1.3.1.98" evidence="16"/>
<dbReference type="InterPro" id="IPR016166">
    <property type="entry name" value="FAD-bd_PCMH"/>
</dbReference>
<evidence type="ECO:0000256" key="4">
    <source>
        <dbReference type="ARBA" id="ARBA00004752"/>
    </source>
</evidence>
<evidence type="ECO:0000259" key="17">
    <source>
        <dbReference type="PROSITE" id="PS51387"/>
    </source>
</evidence>
<evidence type="ECO:0000256" key="12">
    <source>
        <dbReference type="ARBA" id="ARBA00023002"/>
    </source>
</evidence>
<dbReference type="Gene3D" id="3.30.43.10">
    <property type="entry name" value="Uridine Diphospho-n-acetylenolpyruvylglucosamine Reductase, domain 2"/>
    <property type="match status" value="1"/>
</dbReference>
<reference evidence="19" key="1">
    <citation type="submission" date="2017-09" db="EMBL/GenBank/DDBJ databases">
        <title>Depth-based differentiation of microbial function through sediment-hosted aquifers and enrichment of novel symbionts in the deep terrestrial subsurface.</title>
        <authorList>
            <person name="Probst A.J."/>
            <person name="Ladd B."/>
            <person name="Jarett J.K."/>
            <person name="Geller-Mcgrath D.E."/>
            <person name="Sieber C.M.K."/>
            <person name="Emerson J.B."/>
            <person name="Anantharaman K."/>
            <person name="Thomas B.C."/>
            <person name="Malmstrom R."/>
            <person name="Stieglmeier M."/>
            <person name="Klingl A."/>
            <person name="Woyke T."/>
            <person name="Ryan C.M."/>
            <person name="Banfield J.F."/>
        </authorList>
    </citation>
    <scope>NUCLEOTIDE SEQUENCE [LARGE SCALE GENOMIC DNA]</scope>
</reference>
<feature type="domain" description="FAD-binding PCMH-type" evidence="17">
    <location>
        <begin position="29"/>
        <end position="200"/>
    </location>
</feature>
<proteinExistence type="inferred from homology"/>
<dbReference type="AlphaFoldDB" id="A0A2M7QBI4"/>
<evidence type="ECO:0000256" key="10">
    <source>
        <dbReference type="ARBA" id="ARBA00022960"/>
    </source>
</evidence>
<dbReference type="InterPro" id="IPR036635">
    <property type="entry name" value="MurB_C_sf"/>
</dbReference>
<evidence type="ECO:0000256" key="14">
    <source>
        <dbReference type="ARBA" id="ARBA00023316"/>
    </source>
</evidence>
<evidence type="ECO:0000256" key="8">
    <source>
        <dbReference type="ARBA" id="ARBA00022827"/>
    </source>
</evidence>
<dbReference type="GO" id="GO:0005829">
    <property type="term" value="C:cytosol"/>
    <property type="evidence" value="ECO:0007669"/>
    <property type="project" value="TreeGrafter"/>
</dbReference>
<comment type="subcellular location">
    <subcellularLocation>
        <location evidence="3 16">Cytoplasm</location>
    </subcellularLocation>
</comment>
<evidence type="ECO:0000256" key="7">
    <source>
        <dbReference type="ARBA" id="ARBA00022630"/>
    </source>
</evidence>
<keyword evidence="5 16" id="KW-0963">Cytoplasm</keyword>
<dbReference type="PROSITE" id="PS51387">
    <property type="entry name" value="FAD_PCMH"/>
    <property type="match status" value="1"/>
</dbReference>
<dbReference type="GO" id="GO:0008762">
    <property type="term" value="F:UDP-N-acetylmuramate dehydrogenase activity"/>
    <property type="evidence" value="ECO:0007669"/>
    <property type="project" value="UniProtKB-UniRule"/>
</dbReference>
<comment type="similarity">
    <text evidence="16">Belongs to the MurB family.</text>
</comment>
<evidence type="ECO:0000256" key="11">
    <source>
        <dbReference type="ARBA" id="ARBA00022984"/>
    </source>
</evidence>
<comment type="catalytic activity">
    <reaction evidence="15 16">
        <text>UDP-N-acetyl-alpha-D-muramate + NADP(+) = UDP-N-acetyl-3-O-(1-carboxyvinyl)-alpha-D-glucosamine + NADPH + H(+)</text>
        <dbReference type="Rhea" id="RHEA:12248"/>
        <dbReference type="ChEBI" id="CHEBI:15378"/>
        <dbReference type="ChEBI" id="CHEBI:57783"/>
        <dbReference type="ChEBI" id="CHEBI:58349"/>
        <dbReference type="ChEBI" id="CHEBI:68483"/>
        <dbReference type="ChEBI" id="CHEBI:70757"/>
        <dbReference type="EC" id="1.3.1.98"/>
    </reaction>
</comment>
<gene>
    <name evidence="16 18" type="primary">murB</name>
    <name evidence="18" type="ORF">COY90_05310</name>
</gene>
<evidence type="ECO:0000256" key="13">
    <source>
        <dbReference type="ARBA" id="ARBA00023306"/>
    </source>
</evidence>
<evidence type="ECO:0000256" key="5">
    <source>
        <dbReference type="ARBA" id="ARBA00022490"/>
    </source>
</evidence>
<evidence type="ECO:0000313" key="19">
    <source>
        <dbReference type="Proteomes" id="UP000230108"/>
    </source>
</evidence>
<dbReference type="SUPFAM" id="SSF56194">
    <property type="entry name" value="Uridine diphospho-N-Acetylenolpyruvylglucosamine reductase, MurB, C-terminal domain"/>
    <property type="match status" value="1"/>
</dbReference>
<dbReference type="GO" id="GO:0071555">
    <property type="term" value="P:cell wall organization"/>
    <property type="evidence" value="ECO:0007669"/>
    <property type="project" value="UniProtKB-KW"/>
</dbReference>
<keyword evidence="7 16" id="KW-0285">Flavoprotein</keyword>
<name>A0A2M7QBI4_9BACT</name>
<dbReference type="Pfam" id="PF02873">
    <property type="entry name" value="MurB_C"/>
    <property type="match status" value="1"/>
</dbReference>
<dbReference type="GO" id="GO:0071949">
    <property type="term" value="F:FAD binding"/>
    <property type="evidence" value="ECO:0007669"/>
    <property type="project" value="InterPro"/>
</dbReference>
<comment type="cofactor">
    <cofactor evidence="1 16">
        <name>FAD</name>
        <dbReference type="ChEBI" id="CHEBI:57692"/>
    </cofactor>
</comment>
<dbReference type="UniPathway" id="UPA00219"/>
<dbReference type="InterPro" id="IPR006094">
    <property type="entry name" value="Oxid_FAD_bind_N"/>
</dbReference>
<dbReference type="InterPro" id="IPR011601">
    <property type="entry name" value="MurB_C"/>
</dbReference>
<keyword evidence="6 16" id="KW-0132">Cell division</keyword>
<evidence type="ECO:0000256" key="15">
    <source>
        <dbReference type="ARBA" id="ARBA00048914"/>
    </source>
</evidence>
<dbReference type="GO" id="GO:0008360">
    <property type="term" value="P:regulation of cell shape"/>
    <property type="evidence" value="ECO:0007669"/>
    <property type="project" value="UniProtKB-KW"/>
</dbReference>
<dbReference type="GO" id="GO:0009252">
    <property type="term" value="P:peptidoglycan biosynthetic process"/>
    <property type="evidence" value="ECO:0007669"/>
    <property type="project" value="UniProtKB-UniRule"/>
</dbReference>
<dbReference type="Pfam" id="PF01565">
    <property type="entry name" value="FAD_binding_4"/>
    <property type="match status" value="1"/>
</dbReference>
<dbReference type="SUPFAM" id="SSF56176">
    <property type="entry name" value="FAD-binding/transporter-associated domain-like"/>
    <property type="match status" value="1"/>
</dbReference>
<evidence type="ECO:0000256" key="16">
    <source>
        <dbReference type="HAMAP-Rule" id="MF_00037"/>
    </source>
</evidence>
<comment type="pathway">
    <text evidence="4 16">Cell wall biogenesis; peptidoglycan biosynthesis.</text>
</comment>
<dbReference type="InterPro" id="IPR016167">
    <property type="entry name" value="FAD-bd_PCMH_sub1"/>
</dbReference>
<keyword evidence="10 16" id="KW-0133">Cell shape</keyword>
<evidence type="ECO:0000256" key="9">
    <source>
        <dbReference type="ARBA" id="ARBA00022857"/>
    </source>
</evidence>
<feature type="active site" evidence="16">
    <location>
        <position position="311"/>
    </location>
</feature>
<keyword evidence="14 16" id="KW-0961">Cell wall biogenesis/degradation</keyword>
<dbReference type="EMBL" id="PFLF01000112">
    <property type="protein sequence ID" value="PIY68571.1"/>
    <property type="molecule type" value="Genomic_DNA"/>
</dbReference>
<dbReference type="Proteomes" id="UP000230108">
    <property type="component" value="Unassembled WGS sequence"/>
</dbReference>
<dbReference type="InterPro" id="IPR036318">
    <property type="entry name" value="FAD-bd_PCMH-like_sf"/>
</dbReference>
<dbReference type="PANTHER" id="PTHR21071">
    <property type="entry name" value="UDP-N-ACETYLENOLPYRUVOYLGLUCOSAMINE REDUCTASE"/>
    <property type="match status" value="1"/>
</dbReference>
<comment type="function">
    <text evidence="2 16">Cell wall formation.</text>
</comment>
<dbReference type="HAMAP" id="MF_00037">
    <property type="entry name" value="MurB"/>
    <property type="match status" value="1"/>
</dbReference>
<keyword evidence="8 16" id="KW-0274">FAD</keyword>
<evidence type="ECO:0000256" key="6">
    <source>
        <dbReference type="ARBA" id="ARBA00022618"/>
    </source>
</evidence>
<evidence type="ECO:0000313" key="18">
    <source>
        <dbReference type="EMBL" id="PIY68571.1"/>
    </source>
</evidence>
<keyword evidence="12 16" id="KW-0560">Oxidoreductase</keyword>
<dbReference type="InterPro" id="IPR003170">
    <property type="entry name" value="MurB"/>
</dbReference>
<evidence type="ECO:0000256" key="2">
    <source>
        <dbReference type="ARBA" id="ARBA00003921"/>
    </source>
</evidence>
<comment type="caution">
    <text evidence="18">The sequence shown here is derived from an EMBL/GenBank/DDBJ whole genome shotgun (WGS) entry which is preliminary data.</text>
</comment>
<evidence type="ECO:0000256" key="3">
    <source>
        <dbReference type="ARBA" id="ARBA00004496"/>
    </source>
</evidence>
<feature type="active site" description="Proton donor" evidence="16">
    <location>
        <position position="229"/>
    </location>
</feature>
<dbReference type="GO" id="GO:0051301">
    <property type="term" value="P:cell division"/>
    <property type="evidence" value="ECO:0007669"/>
    <property type="project" value="UniProtKB-KW"/>
</dbReference>
<evidence type="ECO:0000256" key="1">
    <source>
        <dbReference type="ARBA" id="ARBA00001974"/>
    </source>
</evidence>